<feature type="transmembrane region" description="Helical" evidence="2">
    <location>
        <begin position="56"/>
        <end position="75"/>
    </location>
</feature>
<feature type="transmembrane region" description="Helical" evidence="2">
    <location>
        <begin position="29"/>
        <end position="49"/>
    </location>
</feature>
<dbReference type="Pfam" id="PF14362">
    <property type="entry name" value="DUF4407"/>
    <property type="match status" value="1"/>
</dbReference>
<feature type="compositionally biased region" description="Low complexity" evidence="1">
    <location>
        <begin position="629"/>
        <end position="645"/>
    </location>
</feature>
<dbReference type="EMBL" id="JAMTCO010000003">
    <property type="protein sequence ID" value="MCP2268703.1"/>
    <property type="molecule type" value="Genomic_DNA"/>
</dbReference>
<proteinExistence type="predicted"/>
<feature type="compositionally biased region" description="Polar residues" evidence="1">
    <location>
        <begin position="531"/>
        <end position="563"/>
    </location>
</feature>
<evidence type="ECO:0000256" key="2">
    <source>
        <dbReference type="SAM" id="Phobius"/>
    </source>
</evidence>
<feature type="region of interest" description="Disordered" evidence="1">
    <location>
        <begin position="438"/>
        <end position="515"/>
    </location>
</feature>
<sequence>MRVALLLARLAGARPPVLRKAPGDLIRHAAMGGVLLTTAGLAGVSAFFALHSALGLSIAASVAAGAGWSVIVLNLDRMLVIGMGSVSGGWQRFLLALPRIALALVIGAVVSTPLVLRIFQPEITAELMSMRAEALEEGNRKLDDAFKAIDELTKQESGLRAVIEGRELPAASQDADVIRAQQRYDAAEATYRKAQAEAECELDGTCGTGRPGVGDSQRQKQREADEAKADRDRALAELNRTIEEAEQRIRDGQASAVEAAKAKLPGVQRDLQVAQERKRIAETETADAENGNTGLMARMTALDRLSDKNAAAAQAQLFLFLLFLCIEILPVLVKLITSVGAKSLYDRMVERADDDADNVDERQVASERAVRDMEDKAKTDLAQQRVDAQLEVGKRATDELVARQTDIALRSVTVWAELAMLRTDEQLQEWYQRNVTHLNGFGPTGPRPSSSTGLPTRPNPLTGPPTPAALRPGTSPTAALPPFGPQAALPASPLPPTATSTPNGQPATPPNPAGQAATTVAMNAISPAARPNSNGQATPPASPTSAGQASAMNAVSPNSNGQATPPAASPNPAGQATATAAMNAVSPLAPPVALSTPNGQATPPASPAQTGAAPLPSGTAPNPATSWQTPSTPAVAPSPAAGTAPKPTAYLPDPNGPLTAASSPAPLPSTTPKPTAPKPTAPKPTAPKPTAPKPTAAMPNMYAPPTPAPTAVQPEPAAFDPTATVPNLTAVLPAAARARRGANGESTTPMRPVNGAASPKSHP</sequence>
<reference evidence="3 4" key="1">
    <citation type="submission" date="2022-06" db="EMBL/GenBank/DDBJ databases">
        <title>Genomic Encyclopedia of Archaeal and Bacterial Type Strains, Phase II (KMG-II): from individual species to whole genera.</title>
        <authorList>
            <person name="Goeker M."/>
        </authorList>
    </citation>
    <scope>NUCLEOTIDE SEQUENCE [LARGE SCALE GENOMIC DNA]</scope>
    <source>
        <strain evidence="3 4">DSM 44255</strain>
    </source>
</reference>
<feature type="compositionally biased region" description="Low complexity" evidence="1">
    <location>
        <begin position="487"/>
        <end position="502"/>
    </location>
</feature>
<dbReference type="InterPro" id="IPR025519">
    <property type="entry name" value="DUF4407"/>
</dbReference>
<feature type="compositionally biased region" description="Pro residues" evidence="1">
    <location>
        <begin position="665"/>
        <end position="692"/>
    </location>
</feature>
<feature type="compositionally biased region" description="Basic and acidic residues" evidence="1">
    <location>
        <begin position="217"/>
        <end position="231"/>
    </location>
</feature>
<evidence type="ECO:0000256" key="1">
    <source>
        <dbReference type="SAM" id="MobiDB-lite"/>
    </source>
</evidence>
<comment type="caution">
    <text evidence="3">The sequence shown here is derived from an EMBL/GenBank/DDBJ whole genome shotgun (WGS) entry which is preliminary data.</text>
</comment>
<keyword evidence="2" id="KW-0812">Transmembrane</keyword>
<feature type="compositionally biased region" description="Polar residues" evidence="1">
    <location>
        <begin position="595"/>
        <end position="609"/>
    </location>
</feature>
<feature type="compositionally biased region" description="Low complexity" evidence="1">
    <location>
        <begin position="570"/>
        <end position="584"/>
    </location>
</feature>
<feature type="region of interest" description="Disordered" evidence="1">
    <location>
        <begin position="203"/>
        <end position="231"/>
    </location>
</feature>
<feature type="compositionally biased region" description="Pro residues" evidence="1">
    <location>
        <begin position="457"/>
        <end position="467"/>
    </location>
</feature>
<gene>
    <name evidence="3" type="ORF">LV75_001190</name>
</gene>
<evidence type="ECO:0000313" key="4">
    <source>
        <dbReference type="Proteomes" id="UP001205185"/>
    </source>
</evidence>
<feature type="region of interest" description="Disordered" evidence="1">
    <location>
        <begin position="527"/>
        <end position="763"/>
    </location>
</feature>
<feature type="transmembrane region" description="Helical" evidence="2">
    <location>
        <begin position="95"/>
        <end position="119"/>
    </location>
</feature>
<keyword evidence="4" id="KW-1185">Reference proteome</keyword>
<keyword evidence="2" id="KW-0472">Membrane</keyword>
<feature type="compositionally biased region" description="Polar residues" evidence="1">
    <location>
        <begin position="619"/>
        <end position="628"/>
    </location>
</feature>
<name>A0ABT1I7V7_9PSEU</name>
<keyword evidence="2" id="KW-1133">Transmembrane helix</keyword>
<organism evidence="3 4">
    <name type="scientific">Actinokineospora diospyrosa</name>
    <dbReference type="NCBI Taxonomy" id="103728"/>
    <lineage>
        <taxon>Bacteria</taxon>
        <taxon>Bacillati</taxon>
        <taxon>Actinomycetota</taxon>
        <taxon>Actinomycetes</taxon>
        <taxon>Pseudonocardiales</taxon>
        <taxon>Pseudonocardiaceae</taxon>
        <taxon>Actinokineospora</taxon>
    </lineage>
</organism>
<feature type="compositionally biased region" description="Low complexity" evidence="1">
    <location>
        <begin position="709"/>
        <end position="718"/>
    </location>
</feature>
<dbReference type="Proteomes" id="UP001205185">
    <property type="component" value="Unassembled WGS sequence"/>
</dbReference>
<accession>A0ABT1I7V7</accession>
<feature type="transmembrane region" description="Helical" evidence="2">
    <location>
        <begin position="317"/>
        <end position="337"/>
    </location>
</feature>
<evidence type="ECO:0000313" key="3">
    <source>
        <dbReference type="EMBL" id="MCP2268703.1"/>
    </source>
</evidence>
<evidence type="ECO:0008006" key="5">
    <source>
        <dbReference type="Google" id="ProtNLM"/>
    </source>
</evidence>
<protein>
    <recommendedName>
        <fullName evidence="5">DUF4407 domain-containing protein</fullName>
    </recommendedName>
</protein>
<dbReference type="RefSeq" id="WP_253885613.1">
    <property type="nucleotide sequence ID" value="NZ_BAAAVB010000001.1"/>
</dbReference>